<gene>
    <name evidence="4" type="ORF">L5515_011973</name>
</gene>
<dbReference type="Pfam" id="PF02996">
    <property type="entry name" value="Prefoldin"/>
    <property type="match status" value="1"/>
</dbReference>
<organism evidence="4 5">
    <name type="scientific">Caenorhabditis briggsae</name>
    <dbReference type="NCBI Taxonomy" id="6238"/>
    <lineage>
        <taxon>Eukaryota</taxon>
        <taxon>Metazoa</taxon>
        <taxon>Ecdysozoa</taxon>
        <taxon>Nematoda</taxon>
        <taxon>Chromadorea</taxon>
        <taxon>Rhabditida</taxon>
        <taxon>Rhabditina</taxon>
        <taxon>Rhabditomorpha</taxon>
        <taxon>Rhabditoidea</taxon>
        <taxon>Rhabditidae</taxon>
        <taxon>Peloderinae</taxon>
        <taxon>Caenorhabditis</taxon>
    </lineage>
</organism>
<dbReference type="InterPro" id="IPR005365">
    <property type="entry name" value="Npr3"/>
</dbReference>
<dbReference type="FunFam" id="1.10.287.370:FF:000049">
    <property type="entry name" value="Protein CBG01589"/>
    <property type="match status" value="1"/>
</dbReference>
<reference evidence="4 5" key="1">
    <citation type="submission" date="2022-04" db="EMBL/GenBank/DDBJ databases">
        <title>Chromosome-level reference genomes for two strains of Caenorhabditis briggsae: an improved platform for comparative genomics.</title>
        <authorList>
            <person name="Stevens L."/>
            <person name="Andersen E."/>
        </authorList>
    </citation>
    <scope>NUCLEOTIDE SEQUENCE [LARGE SCALE GENOMIC DNA]</scope>
    <source>
        <strain evidence="4">VX34</strain>
        <tissue evidence="4">Whole-organism</tissue>
    </source>
</reference>
<dbReference type="GO" id="GO:1990130">
    <property type="term" value="C:GATOR1 complex"/>
    <property type="evidence" value="ECO:0007669"/>
    <property type="project" value="UniProtKB-UniRule"/>
</dbReference>
<dbReference type="PANTHER" id="PTHR13153">
    <property type="entry name" value="CGTHBA PROTEIN -14 GENE PROTEIN"/>
    <property type="match status" value="1"/>
</dbReference>
<feature type="coiled-coil region" evidence="3">
    <location>
        <begin position="613"/>
        <end position="640"/>
    </location>
</feature>
<keyword evidence="2" id="KW-0732">Signal</keyword>
<dbReference type="SUPFAM" id="SSF46579">
    <property type="entry name" value="Prefoldin"/>
    <property type="match status" value="1"/>
</dbReference>
<protein>
    <recommendedName>
        <fullName evidence="2">GATOR complex protein NPRL3</fullName>
    </recommendedName>
    <alternativeName>
        <fullName evidence="2">Nitrogen permease regulator 3-like protein</fullName>
    </alternativeName>
</protein>
<sequence length="664" mass="76073">MTSNQSVRFESESHLHCVMCFIAGQSGEKIVSIYPHRKPQPKASVKEPPVQTPVNPGLCSKPTLTSMPNQGFGFGKEQTEFDIDLGMLAYVFKTQEIACNDGFDMKINTQRFVGYPKTWKTRGGCTNYQVMIVFALKQGCDQHTASAYQTLSNKIAVSLVMLQNYFGFLEREDKWADMADNMTEPLREFAKTSFIVNPLMDMYDEVRKRGNIHKYLINFVELGFCDEAHALSRLNVVPKGRQDIDDIIRKMKPYHGILLLEDVWPTPDANPIVAKLLSHCSPDRSILDMSTASGIPIFEVFMIIRHLLQWTRAILIYPLCNTNIYTSATSPQPLDKMAEKFAAQFGTTIHLAAGLSHFNPPKTLETFIRPNLPLHEQGVRAKLVVALLRHQMLMQLHQFYYILKPYSNAELPKPKEECPDELKQIIAKSALPHDVRKVVADICGSMLETNAYSSVKRKLTLLVKCAPMMDGNYHLEDIKYKNNLDRAEIEDVFKSFELLFIVNQMDNDVVARTKFMGFLQNVSEEVFHPSILAEDKSFKKMQKECEEWAKLKLTCDRLLADAGKMVEGKTEIGQRIYMNMEVRDTKHVVVKLAEDVLVEMPLREAMKVCDRKMDMLKSMMEKTQNNITRLKTDLTMLLATMDLPYVEPYKFKLPKDFPFRMDVH</sequence>
<evidence type="ECO:0000313" key="5">
    <source>
        <dbReference type="Proteomes" id="UP000829354"/>
    </source>
</evidence>
<dbReference type="GO" id="GO:0005764">
    <property type="term" value="C:lysosome"/>
    <property type="evidence" value="ECO:0007669"/>
    <property type="project" value="UniProtKB-SubCell"/>
</dbReference>
<dbReference type="Gene3D" id="1.10.287.370">
    <property type="match status" value="1"/>
</dbReference>
<dbReference type="AlphaFoldDB" id="A0AAE9EVX5"/>
<dbReference type="EMBL" id="CP092623">
    <property type="protein sequence ID" value="UMM29777.1"/>
    <property type="molecule type" value="Genomic_DNA"/>
</dbReference>
<accession>A0AAE9EVX5</accession>
<evidence type="ECO:0000256" key="1">
    <source>
        <dbReference type="ARBA" id="ARBA00011695"/>
    </source>
</evidence>
<dbReference type="Proteomes" id="UP000829354">
    <property type="component" value="Chromosome IV"/>
</dbReference>
<dbReference type="GO" id="GO:0034198">
    <property type="term" value="P:cellular response to amino acid starvation"/>
    <property type="evidence" value="ECO:0007669"/>
    <property type="project" value="UniProtKB-UniRule"/>
</dbReference>
<evidence type="ECO:0000256" key="2">
    <source>
        <dbReference type="RuleBase" id="RU368069"/>
    </source>
</evidence>
<dbReference type="InterPro" id="IPR009053">
    <property type="entry name" value="Prefoldin"/>
</dbReference>
<dbReference type="Pfam" id="PF03666">
    <property type="entry name" value="NPR3"/>
    <property type="match status" value="1"/>
</dbReference>
<dbReference type="InterPro" id="IPR004127">
    <property type="entry name" value="Prefoldin_subunit_alpha"/>
</dbReference>
<name>A0AAE9EVX5_CAEBR</name>
<dbReference type="PANTHER" id="PTHR13153:SF5">
    <property type="entry name" value="GATOR COMPLEX PROTEIN NPRL3"/>
    <property type="match status" value="1"/>
</dbReference>
<keyword evidence="3" id="KW-0175">Coiled coil</keyword>
<dbReference type="GO" id="GO:0032007">
    <property type="term" value="P:negative regulation of TOR signaling"/>
    <property type="evidence" value="ECO:0007669"/>
    <property type="project" value="InterPro"/>
</dbReference>
<comment type="subcellular location">
    <subcellularLocation>
        <location evidence="2">Lysosome</location>
    </subcellularLocation>
</comment>
<proteinExistence type="inferred from homology"/>
<comment type="function">
    <text evidence="2">As a component of the GATOR1 complex functions as an inhibitor of the amino acid-sensing branch of the TORC1 pathway.</text>
</comment>
<keyword evidence="2" id="KW-0458">Lysosome</keyword>
<comment type="subunit">
    <text evidence="1">Heterohexamer of two PFD-alpha type and four PFD-beta type subunits.</text>
</comment>
<evidence type="ECO:0000313" key="4">
    <source>
        <dbReference type="EMBL" id="UMM29777.1"/>
    </source>
</evidence>
<evidence type="ECO:0000256" key="3">
    <source>
        <dbReference type="SAM" id="Coils"/>
    </source>
</evidence>
<keyword evidence="5" id="KW-1185">Reference proteome</keyword>
<comment type="similarity">
    <text evidence="2">Belongs to the NPR3 family.</text>
</comment>